<dbReference type="GO" id="GO:0007062">
    <property type="term" value="P:sister chromatid cohesion"/>
    <property type="evidence" value="ECO:0007669"/>
    <property type="project" value="InterPro"/>
</dbReference>
<keyword evidence="4 6" id="KW-0175">Coiled coil</keyword>
<dbReference type="eggNOG" id="COG1196">
    <property type="taxonomic scope" value="Bacteria"/>
</dbReference>
<dbReference type="HOGENOM" id="CLU_001042_2_2_9"/>
<dbReference type="GO" id="GO:0006260">
    <property type="term" value="P:DNA replication"/>
    <property type="evidence" value="ECO:0007669"/>
    <property type="project" value="UniProtKB-UniRule"/>
</dbReference>
<dbReference type="AlphaFoldDB" id="K4LT53"/>
<dbReference type="GO" id="GO:0003677">
    <property type="term" value="F:DNA binding"/>
    <property type="evidence" value="ECO:0007669"/>
    <property type="project" value="UniProtKB-UniRule"/>
</dbReference>
<keyword evidence="3 6" id="KW-0067">ATP-binding</keyword>
<evidence type="ECO:0000256" key="6">
    <source>
        <dbReference type="HAMAP-Rule" id="MF_01894"/>
    </source>
</evidence>
<proteinExistence type="inferred from homology"/>
<evidence type="ECO:0000256" key="1">
    <source>
        <dbReference type="ARBA" id="ARBA00022490"/>
    </source>
</evidence>
<name>K4LT53_THEPS</name>
<comment type="subcellular location">
    <subcellularLocation>
        <location evidence="6">Cytoplasm</location>
    </subcellularLocation>
</comment>
<comment type="subunit">
    <text evidence="6">Homodimer.</text>
</comment>
<dbReference type="SUPFAM" id="SSF52540">
    <property type="entry name" value="P-loop containing nucleoside triphosphate hydrolases"/>
    <property type="match status" value="1"/>
</dbReference>
<dbReference type="EMBL" id="CP003732">
    <property type="protein sequence ID" value="AFV11239.1"/>
    <property type="molecule type" value="Genomic_DNA"/>
</dbReference>
<dbReference type="InterPro" id="IPR003395">
    <property type="entry name" value="RecF/RecN/SMC_N"/>
</dbReference>
<sequence>MYLKRLELRGFKSFAERVEINFEKGITVIVGPNGCGKSNLTDAVQWVLGEQSARLLRGQRMEDVIFSGTAKRRPLGMAEVSLTFDNSDQSVPLPFEEISITRRVYRSGEGEYYINKRSCRLRDIQELFAQCGISRAAFSITAQGKIDEFVSARPEERRVFLEELAGIGRYRQRKAEALRKLEETEDALARVEDIILEMETRRGPLEEQARVCEIYCNLRDEVMELERRLLKGQLADIRERERALQQTAQELDALVARDGKVVEMLEDEFDVFQAGLRSMKKSFGRLEGEWQEIQKRHQEARLARMRTKDRISSCLAQEEELQEKLTVIRRRREETIRELEKISALGGRLEELLKEAKRGLEELEEEGKNGEAEREALRRQLESLNKAIFDNLHQKTVLLSEIQGLNNKKELLLRQRESLTRRVKTAEERRDELEREIGEGEKLQSFYASSLEEIRNKLAQAEKRRQALNKELDETGLRIRSLLRKIEGIKERVRLLKTAEKNHEGYQQGVRSILREIARGRVLAGEEIRLAEELFTIEPAYETALETALGRASHYFVCSTPETAKKALEFLKTSGSGRASFLPLTAVERWAAGERPRRFERFPGIIGCLSEIVSCEPKYRCVAEFLLGRTYLAEDLQAASRFAEHNDYRVRVVTLDGDLIQLGGLFTGGRSKDRGYPTTRRRKVEIGRLDREMLSLKTELDELEEREKRVKDLLEENEERSRELQERRYRFEDARREAEQRIAALKQEWKQIDASKETSLLEREEQMFQEEDLDRRIELLKQKLSAVEQAEKQLNAEREKIEKRLADSEQKRSAVLTALSSAQVQYSSLSQELKLQQDKLRGLEHQLRLQEGEQREVEERLTELCGVISALHRRERELSERITALNKQGRELGDMIAFLKNKVAARERFVEARRKRIEKLRQRHLKSSQQLENTELKLKHLLEKKEQLLADARERRLDVSEEQIKPLKREEEIALRERISTCKREMDSLGNINFAAPGEYKTLRERIDCLLEQKKDLDEAKSSLLKMIREMDGIAADRFLKTFRMVRQNFEDIFQSLCEGRADLVLTDESNPLETGVDIVVLPRGKKPRHLSLLSGGEKSLTGIAFLFAMLKTQPAPFYFLDEIEAFLDEANLIRFTGFLKEWSASSQLILISHRYQTMQIADHLYGVTMEEPGVSKLVSVHLSDYLPDDEKERQIS</sequence>
<evidence type="ECO:0000313" key="8">
    <source>
        <dbReference type="EMBL" id="AFV11239.1"/>
    </source>
</evidence>
<dbReference type="Gene3D" id="3.40.50.300">
    <property type="entry name" value="P-loop containing nucleotide triphosphate hydrolases"/>
    <property type="match status" value="2"/>
</dbReference>
<comment type="function">
    <text evidence="6">Required for chromosome condensation and partitioning.</text>
</comment>
<dbReference type="GO" id="GO:0005524">
    <property type="term" value="F:ATP binding"/>
    <property type="evidence" value="ECO:0007669"/>
    <property type="project" value="UniProtKB-UniRule"/>
</dbReference>
<dbReference type="GO" id="GO:0030261">
    <property type="term" value="P:chromosome condensation"/>
    <property type="evidence" value="ECO:0007669"/>
    <property type="project" value="InterPro"/>
</dbReference>
<feature type="coiled-coil region" evidence="6">
    <location>
        <begin position="686"/>
        <end position="888"/>
    </location>
</feature>
<feature type="binding site" evidence="6">
    <location>
        <begin position="32"/>
        <end position="39"/>
    </location>
    <ligand>
        <name>ATP</name>
        <dbReference type="ChEBI" id="CHEBI:30616"/>
    </ligand>
</feature>
<feature type="coiled-coil region" evidence="6">
    <location>
        <begin position="917"/>
        <end position="962"/>
    </location>
</feature>
<dbReference type="InterPro" id="IPR011890">
    <property type="entry name" value="SMC_prok"/>
</dbReference>
<dbReference type="PANTHER" id="PTHR43977">
    <property type="entry name" value="STRUCTURAL MAINTENANCE OF CHROMOSOMES PROTEIN 3"/>
    <property type="match status" value="1"/>
</dbReference>
<dbReference type="SMART" id="SM00968">
    <property type="entry name" value="SMC_hinge"/>
    <property type="match status" value="1"/>
</dbReference>
<feature type="coiled-coil region" evidence="6">
    <location>
        <begin position="167"/>
        <end position="201"/>
    </location>
</feature>
<keyword evidence="1 6" id="KW-0963">Cytoplasm</keyword>
<dbReference type="OrthoDB" id="9808768at2"/>
<keyword evidence="2 6" id="KW-0547">Nucleotide-binding</keyword>
<keyword evidence="5 6" id="KW-0238">DNA-binding</keyword>
<gene>
    <name evidence="6 8" type="primary">smc</name>
    <name evidence="8" type="ordered locus">Tph_c10160</name>
</gene>
<dbReference type="GO" id="GO:0005694">
    <property type="term" value="C:chromosome"/>
    <property type="evidence" value="ECO:0007669"/>
    <property type="project" value="InterPro"/>
</dbReference>
<dbReference type="RefSeq" id="WP_015050120.1">
    <property type="nucleotide sequence ID" value="NC_018870.1"/>
</dbReference>
<evidence type="ECO:0000313" key="9">
    <source>
        <dbReference type="Proteomes" id="UP000000467"/>
    </source>
</evidence>
<dbReference type="SUPFAM" id="SSF75553">
    <property type="entry name" value="Smc hinge domain"/>
    <property type="match status" value="1"/>
</dbReference>
<dbReference type="GO" id="GO:0005737">
    <property type="term" value="C:cytoplasm"/>
    <property type="evidence" value="ECO:0007669"/>
    <property type="project" value="UniProtKB-SubCell"/>
</dbReference>
<dbReference type="FunFam" id="3.40.50.300:FF:000984">
    <property type="entry name" value="Chromosome partition protein Smc"/>
    <property type="match status" value="1"/>
</dbReference>
<dbReference type="STRING" id="1089553.Tph_c10160"/>
<dbReference type="NCBIfam" id="TIGR02168">
    <property type="entry name" value="SMC_prok_B"/>
    <property type="match status" value="1"/>
</dbReference>
<dbReference type="GO" id="GO:0016887">
    <property type="term" value="F:ATP hydrolysis activity"/>
    <property type="evidence" value="ECO:0007669"/>
    <property type="project" value="InterPro"/>
</dbReference>
<dbReference type="InterPro" id="IPR024704">
    <property type="entry name" value="SMC"/>
</dbReference>
<protein>
    <recommendedName>
        <fullName evidence="6">Chromosome partition protein Smc</fullName>
    </recommendedName>
</protein>
<dbReference type="CDD" id="cd03278">
    <property type="entry name" value="ABC_SMC_barmotin"/>
    <property type="match status" value="1"/>
</dbReference>
<dbReference type="InterPro" id="IPR036277">
    <property type="entry name" value="SMC_hinge_sf"/>
</dbReference>
<dbReference type="HAMAP" id="MF_01894">
    <property type="entry name" value="Smc_prok"/>
    <property type="match status" value="1"/>
</dbReference>
<dbReference type="Gene3D" id="1.20.1060.20">
    <property type="match status" value="1"/>
</dbReference>
<evidence type="ECO:0000256" key="3">
    <source>
        <dbReference type="ARBA" id="ARBA00022840"/>
    </source>
</evidence>
<evidence type="ECO:0000256" key="2">
    <source>
        <dbReference type="ARBA" id="ARBA00022741"/>
    </source>
</evidence>
<organism evidence="8 9">
    <name type="scientific">Thermacetogenium phaeum (strain ATCC BAA-254 / DSM 26808 / PB)</name>
    <dbReference type="NCBI Taxonomy" id="1089553"/>
    <lineage>
        <taxon>Bacteria</taxon>
        <taxon>Bacillati</taxon>
        <taxon>Bacillota</taxon>
        <taxon>Clostridia</taxon>
        <taxon>Thermoanaerobacterales</taxon>
        <taxon>Thermoanaerobacteraceae</taxon>
        <taxon>Thermacetogenium</taxon>
    </lineage>
</organism>
<dbReference type="Pfam" id="PF02463">
    <property type="entry name" value="SMC_N"/>
    <property type="match status" value="1"/>
</dbReference>
<keyword evidence="9" id="KW-1185">Reference proteome</keyword>
<dbReference type="PIRSF" id="PIRSF005719">
    <property type="entry name" value="SMC"/>
    <property type="match status" value="1"/>
</dbReference>
<feature type="domain" description="SMC hinge" evidence="7">
    <location>
        <begin position="525"/>
        <end position="643"/>
    </location>
</feature>
<dbReference type="Gene3D" id="3.30.70.1620">
    <property type="match status" value="1"/>
</dbReference>
<reference evidence="8 9" key="1">
    <citation type="journal article" date="2012" name="BMC Genomics">
        <title>Genome-guided analysis of physiological and morphological traits of the fermentative acetate oxidizer Thermacetogenium phaeum.</title>
        <authorList>
            <person name="Oehler D."/>
            <person name="Poehlein A."/>
            <person name="Leimbach A."/>
            <person name="Muller N."/>
            <person name="Daniel R."/>
            <person name="Gottschalk G."/>
            <person name="Schink B."/>
        </authorList>
    </citation>
    <scope>NUCLEOTIDE SEQUENCE [LARGE SCALE GENOMIC DNA]</scope>
    <source>
        <strain evidence="9">ATCC BAA-254 / DSM 26808 / PB</strain>
    </source>
</reference>
<evidence type="ECO:0000256" key="4">
    <source>
        <dbReference type="ARBA" id="ARBA00023054"/>
    </source>
</evidence>
<dbReference type="Pfam" id="PF06470">
    <property type="entry name" value="SMC_hinge"/>
    <property type="match status" value="1"/>
</dbReference>
<dbReference type="KEGG" id="tpz:Tph_c10160"/>
<accession>K4LT53</accession>
<dbReference type="InterPro" id="IPR027417">
    <property type="entry name" value="P-loop_NTPase"/>
</dbReference>
<dbReference type="Proteomes" id="UP000000467">
    <property type="component" value="Chromosome"/>
</dbReference>
<dbReference type="InterPro" id="IPR010935">
    <property type="entry name" value="SMC_hinge"/>
</dbReference>
<evidence type="ECO:0000259" key="7">
    <source>
        <dbReference type="SMART" id="SM00968"/>
    </source>
</evidence>
<dbReference type="GO" id="GO:0007059">
    <property type="term" value="P:chromosome segregation"/>
    <property type="evidence" value="ECO:0007669"/>
    <property type="project" value="UniProtKB-UniRule"/>
</dbReference>
<comment type="domain">
    <text evidence="6">Contains large globular domains required for ATP hydrolysis at each terminus and a third globular domain forming a flexible hinge near the middle of the molecule. These domains are separated by coiled-coil structures.</text>
</comment>
<feature type="coiled-coil region" evidence="6">
    <location>
        <begin position="318"/>
        <end position="499"/>
    </location>
</feature>
<evidence type="ECO:0000256" key="5">
    <source>
        <dbReference type="ARBA" id="ARBA00023125"/>
    </source>
</evidence>
<comment type="similarity">
    <text evidence="6">Belongs to the SMC family.</text>
</comment>